<dbReference type="InterPro" id="IPR039329">
    <property type="entry name" value="SIAE"/>
</dbReference>
<protein>
    <submittedName>
        <fullName evidence="1">Putative sialate O-acetylesterase-like</fullName>
    </submittedName>
</protein>
<accession>A0A2G8JJV1</accession>
<name>A0A2G8JJV1_STIJA</name>
<dbReference type="PANTHER" id="PTHR22901:SF0">
    <property type="entry name" value="SIALATE O-ACETYLESTERASE"/>
    <property type="match status" value="1"/>
</dbReference>
<dbReference type="AlphaFoldDB" id="A0A2G8JJV1"/>
<reference evidence="1 2" key="1">
    <citation type="journal article" date="2017" name="PLoS Biol.">
        <title>The sea cucumber genome provides insights into morphological evolution and visceral regeneration.</title>
        <authorList>
            <person name="Zhang X."/>
            <person name="Sun L."/>
            <person name="Yuan J."/>
            <person name="Sun Y."/>
            <person name="Gao Y."/>
            <person name="Zhang L."/>
            <person name="Li S."/>
            <person name="Dai H."/>
            <person name="Hamel J.F."/>
            <person name="Liu C."/>
            <person name="Yu Y."/>
            <person name="Liu S."/>
            <person name="Lin W."/>
            <person name="Guo K."/>
            <person name="Jin S."/>
            <person name="Xu P."/>
            <person name="Storey K.B."/>
            <person name="Huan P."/>
            <person name="Zhang T."/>
            <person name="Zhou Y."/>
            <person name="Zhang J."/>
            <person name="Lin C."/>
            <person name="Li X."/>
            <person name="Xing L."/>
            <person name="Huo D."/>
            <person name="Sun M."/>
            <person name="Wang L."/>
            <person name="Mercier A."/>
            <person name="Li F."/>
            <person name="Yang H."/>
            <person name="Xiang J."/>
        </authorList>
    </citation>
    <scope>NUCLEOTIDE SEQUENCE [LARGE SCALE GENOMIC DNA]</scope>
    <source>
        <strain evidence="1">Shaxun</strain>
        <tissue evidence="1">Muscle</tissue>
    </source>
</reference>
<dbReference type="Proteomes" id="UP000230750">
    <property type="component" value="Unassembled WGS sequence"/>
</dbReference>
<evidence type="ECO:0000313" key="1">
    <source>
        <dbReference type="EMBL" id="PIK35999.1"/>
    </source>
</evidence>
<organism evidence="1 2">
    <name type="scientific">Stichopus japonicus</name>
    <name type="common">Sea cucumber</name>
    <dbReference type="NCBI Taxonomy" id="307972"/>
    <lineage>
        <taxon>Eukaryota</taxon>
        <taxon>Metazoa</taxon>
        <taxon>Echinodermata</taxon>
        <taxon>Eleutherozoa</taxon>
        <taxon>Echinozoa</taxon>
        <taxon>Holothuroidea</taxon>
        <taxon>Aspidochirotacea</taxon>
        <taxon>Aspidochirotida</taxon>
        <taxon>Stichopodidae</taxon>
        <taxon>Apostichopus</taxon>
    </lineage>
</organism>
<dbReference type="EMBL" id="MRZV01001764">
    <property type="protein sequence ID" value="PIK35999.1"/>
    <property type="molecule type" value="Genomic_DNA"/>
</dbReference>
<proteinExistence type="predicted"/>
<sequence>MGRGVRLKGGCWCQLYRMVLNGKRVQESGKQGQEELGAFPLVRLLLPSVIHPRDKQDVAHRLVLGARAIGYNEAYTEFQGPYPRRVCGITNNKIVVDYQFSDVKLISRKLFEVCCYDEVTCDLEPDAWKTADVVYQVNSTSVMLGYQCDKTYSATYLRYLWKDMPCEFKNCAVYGAKNDLPGPPLLSACPELRVTTLVCIDPTQTIVFHSRLRPYIMQQIL</sequence>
<dbReference type="OrthoDB" id="42638at2759"/>
<dbReference type="GO" id="GO:0001681">
    <property type="term" value="F:sialate O-acetylesterase activity"/>
    <property type="evidence" value="ECO:0007669"/>
    <property type="project" value="InterPro"/>
</dbReference>
<keyword evidence="2" id="KW-1185">Reference proteome</keyword>
<dbReference type="GO" id="GO:0005975">
    <property type="term" value="P:carbohydrate metabolic process"/>
    <property type="evidence" value="ECO:0007669"/>
    <property type="project" value="TreeGrafter"/>
</dbReference>
<gene>
    <name evidence="1" type="ORF">BSL78_27171</name>
</gene>
<dbReference type="PANTHER" id="PTHR22901">
    <property type="entry name" value="SIALATE O-ACETYLESTERASE"/>
    <property type="match status" value="1"/>
</dbReference>
<comment type="caution">
    <text evidence="1">The sequence shown here is derived from an EMBL/GenBank/DDBJ whole genome shotgun (WGS) entry which is preliminary data.</text>
</comment>
<evidence type="ECO:0000313" key="2">
    <source>
        <dbReference type="Proteomes" id="UP000230750"/>
    </source>
</evidence>